<comment type="similarity">
    <text evidence="1">Belongs to the aldolase class II family.</text>
</comment>
<keyword evidence="4" id="KW-1185">Reference proteome</keyword>
<feature type="domain" description="Class II aldolase/adducin N-terminal" evidence="2">
    <location>
        <begin position="23"/>
        <end position="205"/>
    </location>
</feature>
<dbReference type="RefSeq" id="WP_077292383.1">
    <property type="nucleotide sequence ID" value="NZ_CP019630.1"/>
</dbReference>
<evidence type="ECO:0000256" key="1">
    <source>
        <dbReference type="ARBA" id="ARBA00037961"/>
    </source>
</evidence>
<dbReference type="Gene3D" id="3.40.225.10">
    <property type="entry name" value="Class II aldolase/adducin N-terminal domain"/>
    <property type="match status" value="1"/>
</dbReference>
<dbReference type="SMART" id="SM01007">
    <property type="entry name" value="Aldolase_II"/>
    <property type="match status" value="1"/>
</dbReference>
<reference evidence="3 4" key="1">
    <citation type="submission" date="2017-02" db="EMBL/GenBank/DDBJ databases">
        <authorList>
            <person name="Jeong S."/>
        </authorList>
    </citation>
    <scope>NUCLEOTIDE SEQUENCE [LARGE SCALE GENOMIC DNA]</scope>
    <source>
        <strain evidence="3 4">RMAR6-6</strain>
    </source>
</reference>
<proteinExistence type="inferred from homology"/>
<dbReference type="SUPFAM" id="SSF53639">
    <property type="entry name" value="AraD/HMP-PK domain-like"/>
    <property type="match status" value="1"/>
</dbReference>
<dbReference type="InterPro" id="IPR036409">
    <property type="entry name" value="Aldolase_II/adducin_N_sf"/>
</dbReference>
<dbReference type="InterPro" id="IPR051017">
    <property type="entry name" value="Aldolase-II_Adducin_sf"/>
</dbReference>
<dbReference type="EMBL" id="CP019630">
    <property type="protein sequence ID" value="AQQ05836.1"/>
    <property type="molecule type" value="Genomic_DNA"/>
</dbReference>
<accession>A0ABM6I5Y2</accession>
<dbReference type="NCBIfam" id="NF005689">
    <property type="entry name" value="PRK07490.1"/>
    <property type="match status" value="1"/>
</dbReference>
<evidence type="ECO:0000313" key="4">
    <source>
        <dbReference type="Proteomes" id="UP000188174"/>
    </source>
</evidence>
<evidence type="ECO:0000313" key="3">
    <source>
        <dbReference type="EMBL" id="AQQ05836.1"/>
    </source>
</evidence>
<name>A0ABM6I5Y2_9HYPH</name>
<dbReference type="Proteomes" id="UP000188174">
    <property type="component" value="Chromosome"/>
</dbReference>
<dbReference type="PANTHER" id="PTHR10672">
    <property type="entry name" value="ADDUCIN"/>
    <property type="match status" value="1"/>
</dbReference>
<evidence type="ECO:0000259" key="2">
    <source>
        <dbReference type="SMART" id="SM01007"/>
    </source>
</evidence>
<sequence length="256" mass="28219">MSVVTDVRFGADPDRQSEQALREDLAAAFRLAVKFGWSESVGNHFSAAVSEDGSKFLMNPKWRHFGEIRASDLLLLDANDDTVMAGENAPDPSAWCIHGTVHRENPKARVLFHCHPPNATALATLQDPSMKPIDLNTARFFGKVAVDLGFGGMADEAEEGRRIAETLGDKPVLVMGNHGVSISAVTVAEAFEHLYFFERAAETLLKAYGTGQPLAIMSDNLAAKTAAEWEPYVGMGYAHFDYWKRDLDRSEPDYRD</sequence>
<gene>
    <name evidence="3" type="ORF">B0E33_21560</name>
</gene>
<dbReference type="PANTHER" id="PTHR10672:SF3">
    <property type="entry name" value="PROTEIN HU-LI TAI SHAO"/>
    <property type="match status" value="1"/>
</dbReference>
<dbReference type="InterPro" id="IPR001303">
    <property type="entry name" value="Aldolase_II/adducin_N"/>
</dbReference>
<organism evidence="3 4">
    <name type="scientific">Roseibium algicola</name>
    <dbReference type="NCBI Taxonomy" id="2857014"/>
    <lineage>
        <taxon>Bacteria</taxon>
        <taxon>Pseudomonadati</taxon>
        <taxon>Pseudomonadota</taxon>
        <taxon>Alphaproteobacteria</taxon>
        <taxon>Hyphomicrobiales</taxon>
        <taxon>Stappiaceae</taxon>
        <taxon>Roseibium</taxon>
    </lineage>
</organism>
<protein>
    <recommendedName>
        <fullName evidence="2">Class II aldolase/adducin N-terminal domain-containing protein</fullName>
    </recommendedName>
</protein>
<dbReference type="Pfam" id="PF00596">
    <property type="entry name" value="Aldolase_II"/>
    <property type="match status" value="1"/>
</dbReference>